<dbReference type="AlphaFoldDB" id="A0A515DBV8"/>
<dbReference type="InterPro" id="IPR035959">
    <property type="entry name" value="RutC-like_sf"/>
</dbReference>
<accession>A0A515DBV8</accession>
<keyword evidence="3" id="KW-1185">Reference proteome</keyword>
<name>A0A515DBV8_9BURK</name>
<dbReference type="PANTHER" id="PTHR43760">
    <property type="entry name" value="ENDORIBONUCLEASE-RELATED"/>
    <property type="match status" value="1"/>
</dbReference>
<gene>
    <name evidence="2" type="ORF">EUB48_11770</name>
</gene>
<dbReference type="KEGG" id="rhf:EUB48_11770"/>
<sequence>MAKIEERLSALGLVLPPQVKPPAGVVLPFQFVRLVGNRALISGHGPQNPDGSLAAPFGKLGREVSLEQGYAAARLTALSILGSLQRALDDLDRVRAWGRVFGMVNSASGFNRQPGVINGFSDLILELYGPDIGAHSRSAVGLAELPFDLPVEIEGEVEIAT</sequence>
<dbReference type="CDD" id="cd02199">
    <property type="entry name" value="YjgF_YER057c_UK114_like_1"/>
    <property type="match status" value="1"/>
</dbReference>
<dbReference type="Proteomes" id="UP000316798">
    <property type="component" value="Chromosome"/>
</dbReference>
<reference evidence="2 3" key="1">
    <citation type="submission" date="2019-01" db="EMBL/GenBank/DDBJ databases">
        <title>Genomic insights into a novel species Rhodoferax sp.</title>
        <authorList>
            <person name="Jin L."/>
        </authorList>
    </citation>
    <scope>NUCLEOTIDE SEQUENCE [LARGE SCALE GENOMIC DNA]</scope>
    <source>
        <strain evidence="2 3">CHu59-6-5</strain>
    </source>
</reference>
<protein>
    <submittedName>
        <fullName evidence="2">RidA family protein</fullName>
    </submittedName>
</protein>
<dbReference type="InterPro" id="IPR013813">
    <property type="entry name" value="Endoribo_LPSP/chorism_mut-like"/>
</dbReference>
<dbReference type="SUPFAM" id="SSF55298">
    <property type="entry name" value="YjgF-like"/>
    <property type="match status" value="1"/>
</dbReference>
<dbReference type="Gene3D" id="3.30.1330.40">
    <property type="entry name" value="RutC-like"/>
    <property type="match status" value="1"/>
</dbReference>
<proteinExistence type="predicted"/>
<dbReference type="RefSeq" id="WP_142819301.1">
    <property type="nucleotide sequence ID" value="NZ_CP035503.1"/>
</dbReference>
<evidence type="ECO:0000259" key="1">
    <source>
        <dbReference type="Pfam" id="PF14588"/>
    </source>
</evidence>
<feature type="domain" description="Endoribonuclease L-PSP/chorismate mutase-like" evidence="1">
    <location>
        <begin position="5"/>
        <end position="139"/>
    </location>
</feature>
<evidence type="ECO:0000313" key="2">
    <source>
        <dbReference type="EMBL" id="QDL37875.1"/>
    </source>
</evidence>
<evidence type="ECO:0000313" key="3">
    <source>
        <dbReference type="Proteomes" id="UP000316798"/>
    </source>
</evidence>
<organism evidence="2 3">
    <name type="scientific">Rhodoferax sediminis</name>
    <dbReference type="NCBI Taxonomy" id="2509614"/>
    <lineage>
        <taxon>Bacteria</taxon>
        <taxon>Pseudomonadati</taxon>
        <taxon>Pseudomonadota</taxon>
        <taxon>Betaproteobacteria</taxon>
        <taxon>Burkholderiales</taxon>
        <taxon>Comamonadaceae</taxon>
        <taxon>Rhodoferax</taxon>
    </lineage>
</organism>
<dbReference type="PANTHER" id="PTHR43760:SF1">
    <property type="entry name" value="ENDORIBONUCLEASE L-PSP_CHORISMATE MUTASE-LIKE DOMAIN-CONTAINING PROTEIN"/>
    <property type="match status" value="1"/>
</dbReference>
<dbReference type="EMBL" id="CP035503">
    <property type="protein sequence ID" value="QDL37875.1"/>
    <property type="molecule type" value="Genomic_DNA"/>
</dbReference>
<dbReference type="Pfam" id="PF14588">
    <property type="entry name" value="YjgF_endoribonc"/>
    <property type="match status" value="1"/>
</dbReference>
<dbReference type="OrthoDB" id="8587942at2"/>